<dbReference type="Pfam" id="PF20653">
    <property type="entry name" value="COG6_C"/>
    <property type="match status" value="1"/>
</dbReference>
<keyword evidence="4 9" id="KW-0813">Transport</keyword>
<comment type="similarity">
    <text evidence="2 9">Belongs to the COG6 family.</text>
</comment>
<evidence type="ECO:0000313" key="14">
    <source>
        <dbReference type="EMBL" id="CAD9687389.1"/>
    </source>
</evidence>
<dbReference type="InterPro" id="IPR048368">
    <property type="entry name" value="COG6_N"/>
</dbReference>
<dbReference type="PANTHER" id="PTHR21506">
    <property type="entry name" value="COMPONENT OF OLIGOMERIC GOLGI COMPLEX 6"/>
    <property type="match status" value="1"/>
</dbReference>
<dbReference type="InterPro" id="IPR010490">
    <property type="entry name" value="COG6"/>
</dbReference>
<accession>A0A7S2S2C7</accession>
<evidence type="ECO:0000256" key="6">
    <source>
        <dbReference type="ARBA" id="ARBA00023034"/>
    </source>
</evidence>
<keyword evidence="10" id="KW-0175">Coiled coil</keyword>
<comment type="subunit">
    <text evidence="9">Component of the conserved oligomeric Golgi complex.</text>
</comment>
<dbReference type="GO" id="GO:0017119">
    <property type="term" value="C:Golgi transport complex"/>
    <property type="evidence" value="ECO:0007669"/>
    <property type="project" value="UniProtKB-UniRule"/>
</dbReference>
<dbReference type="EMBL" id="HBHJ01015658">
    <property type="protein sequence ID" value="CAD9687389.1"/>
    <property type="molecule type" value="Transcribed_RNA"/>
</dbReference>
<evidence type="ECO:0000256" key="4">
    <source>
        <dbReference type="ARBA" id="ARBA00022448"/>
    </source>
</evidence>
<sequence length="731" mass="80306">MSAVLDQKLKKALELRTDTPVMLEALDSIGEFWESNTLEARRNLRQELEHQNVALARQFISAFAPLEERLEKVGGVVDALEASCGTMATRVSQAEQAMQEFTKRANELTEKRKEVQQHAEEVSAFLSQYSMSDEEVEALLTLPIETPSADGQGIRFFHALGRLREVRDECCRLVGSKHQSAAFELLEVLSQQQEKAYDRVYEWVQQRANAMDGSSGDPFGIMDIDDSAHRVFREALTALRARPGFFRHCQECVASARRTGLVQRFIAALTIGGPGGTPRPIELQAHDPVRYLGDMLAWMHQALASERDFLASLFADDDRAPGALSVTPPSGGGGGVRYSEGEGVEEGDGEGVELLEDSTPRSLSDLLSFVVEGMARPLRVRATGVIEAKLSEGTGTGSLVLSYRLYHLVAFYHFTVVKVLRGRHVDQQNWAAAPKGSFTSLEATLGSCRLLAVEAFSGQLQRYAEQLGRAAPTFPLDLSTSATISEHLKRLTELLQIHTDSFLSDEERRSLAALDPVSGQQSEDVENEGKEVIDVPVKEDECGIEAILATILEPLLTTCRQSAEGRLDAGDTATLMINAAHTMHGAVESFQTAADWSRDLTAEMQTWLGVLVSHEAERLLGECGLTSLLQTMEVMKVHGTASEQPGLDAASVERAMLDFYSTIFALAVPSFERLAPLEVREAARKGVAERIANAHQSVYNLVKDPANKYGDSSFLQHTPEQVRMLLDCVDE</sequence>
<comment type="subcellular location">
    <subcellularLocation>
        <location evidence="1 9">Golgi apparatus membrane</location>
        <topology evidence="1 9">Peripheral membrane protein</topology>
    </subcellularLocation>
</comment>
<gene>
    <name evidence="14" type="ORF">RMAR1173_LOCUS10398</name>
</gene>
<evidence type="ECO:0000256" key="9">
    <source>
        <dbReference type="RuleBase" id="RU365075"/>
    </source>
</evidence>
<keyword evidence="6 9" id="KW-0333">Golgi apparatus</keyword>
<proteinExistence type="inferred from homology"/>
<feature type="coiled-coil region" evidence="10">
    <location>
        <begin position="91"/>
        <end position="118"/>
    </location>
</feature>
<evidence type="ECO:0000259" key="13">
    <source>
        <dbReference type="Pfam" id="PF20653"/>
    </source>
</evidence>
<dbReference type="SMART" id="SM01087">
    <property type="entry name" value="COG6"/>
    <property type="match status" value="1"/>
</dbReference>
<dbReference type="GO" id="GO:0000139">
    <property type="term" value="C:Golgi membrane"/>
    <property type="evidence" value="ECO:0007669"/>
    <property type="project" value="UniProtKB-SubCell"/>
</dbReference>
<evidence type="ECO:0000256" key="3">
    <source>
        <dbReference type="ARBA" id="ARBA00020973"/>
    </source>
</evidence>
<feature type="domain" description="Conserved Oligomeric Golgi complex subunit 6 C-terminal" evidence="13">
    <location>
        <begin position="179"/>
        <end position="726"/>
    </location>
</feature>
<comment type="function">
    <text evidence="9">Required for normal Golgi function.</text>
</comment>
<dbReference type="Pfam" id="PF06419">
    <property type="entry name" value="COG6_N"/>
    <property type="match status" value="1"/>
</dbReference>
<dbReference type="PANTHER" id="PTHR21506:SF0">
    <property type="entry name" value="CONSERVED OLIGOMERIC GOLGI COMPLEX SUBUNIT 6"/>
    <property type="match status" value="1"/>
</dbReference>
<evidence type="ECO:0000256" key="8">
    <source>
        <dbReference type="ARBA" id="ARBA00031348"/>
    </source>
</evidence>
<protein>
    <recommendedName>
        <fullName evidence="3 9">Conserved oligomeric Golgi complex subunit 6</fullName>
        <shortName evidence="9">COG complex subunit 6</shortName>
    </recommendedName>
    <alternativeName>
        <fullName evidence="8 9">Component of oligomeric Golgi complex 6</fullName>
    </alternativeName>
</protein>
<feature type="domain" description="Conserved oligomeric complex COG6 N-terminal" evidence="12">
    <location>
        <begin position="31"/>
        <end position="139"/>
    </location>
</feature>
<evidence type="ECO:0000256" key="5">
    <source>
        <dbReference type="ARBA" id="ARBA00022927"/>
    </source>
</evidence>
<keyword evidence="7 9" id="KW-0472">Membrane</keyword>
<dbReference type="GO" id="GO:0015031">
    <property type="term" value="P:protein transport"/>
    <property type="evidence" value="ECO:0007669"/>
    <property type="project" value="UniProtKB-KW"/>
</dbReference>
<evidence type="ECO:0000256" key="1">
    <source>
        <dbReference type="ARBA" id="ARBA00004395"/>
    </source>
</evidence>
<keyword evidence="5 9" id="KW-0653">Protein transport</keyword>
<reference evidence="14" key="1">
    <citation type="submission" date="2021-01" db="EMBL/GenBank/DDBJ databases">
        <authorList>
            <person name="Corre E."/>
            <person name="Pelletier E."/>
            <person name="Niang G."/>
            <person name="Scheremetjew M."/>
            <person name="Finn R."/>
            <person name="Kale V."/>
            <person name="Holt S."/>
            <person name="Cochrane G."/>
            <person name="Meng A."/>
            <person name="Brown T."/>
            <person name="Cohen L."/>
        </authorList>
    </citation>
    <scope>NUCLEOTIDE SEQUENCE</scope>
    <source>
        <strain evidence="14">CCMP1243</strain>
    </source>
</reference>
<dbReference type="GO" id="GO:0006891">
    <property type="term" value="P:intra-Golgi vesicle-mediated transport"/>
    <property type="evidence" value="ECO:0007669"/>
    <property type="project" value="UniProtKB-UniRule"/>
</dbReference>
<evidence type="ECO:0000256" key="11">
    <source>
        <dbReference type="SAM" id="MobiDB-lite"/>
    </source>
</evidence>
<name>A0A7S2S2C7_9STRA</name>
<evidence type="ECO:0000256" key="10">
    <source>
        <dbReference type="SAM" id="Coils"/>
    </source>
</evidence>
<dbReference type="InterPro" id="IPR048369">
    <property type="entry name" value="COG6_C"/>
</dbReference>
<evidence type="ECO:0000259" key="12">
    <source>
        <dbReference type="Pfam" id="PF06419"/>
    </source>
</evidence>
<organism evidence="14">
    <name type="scientific">Rhizochromulina marina</name>
    <dbReference type="NCBI Taxonomy" id="1034831"/>
    <lineage>
        <taxon>Eukaryota</taxon>
        <taxon>Sar</taxon>
        <taxon>Stramenopiles</taxon>
        <taxon>Ochrophyta</taxon>
        <taxon>Dictyochophyceae</taxon>
        <taxon>Rhizochromulinales</taxon>
        <taxon>Rhizochromulina</taxon>
    </lineage>
</organism>
<evidence type="ECO:0000256" key="7">
    <source>
        <dbReference type="ARBA" id="ARBA00023136"/>
    </source>
</evidence>
<evidence type="ECO:0000256" key="2">
    <source>
        <dbReference type="ARBA" id="ARBA00011023"/>
    </source>
</evidence>
<feature type="region of interest" description="Disordered" evidence="11">
    <location>
        <begin position="324"/>
        <end position="347"/>
    </location>
</feature>
<dbReference type="AlphaFoldDB" id="A0A7S2S2C7"/>